<evidence type="ECO:0000313" key="2">
    <source>
        <dbReference type="Proteomes" id="UP001233999"/>
    </source>
</evidence>
<reference evidence="1" key="1">
    <citation type="journal article" date="2023" name="IScience">
        <title>Live-bearing cockroach genome reveals convergent evolutionary mechanisms linked to viviparity in insects and beyond.</title>
        <authorList>
            <person name="Fouks B."/>
            <person name="Harrison M.C."/>
            <person name="Mikhailova A.A."/>
            <person name="Marchal E."/>
            <person name="English S."/>
            <person name="Carruthers M."/>
            <person name="Jennings E.C."/>
            <person name="Chiamaka E.L."/>
            <person name="Frigard R.A."/>
            <person name="Pippel M."/>
            <person name="Attardo G.M."/>
            <person name="Benoit J.B."/>
            <person name="Bornberg-Bauer E."/>
            <person name="Tobe S.S."/>
        </authorList>
    </citation>
    <scope>NUCLEOTIDE SEQUENCE</scope>
    <source>
        <strain evidence="1">Stay&amp;Tobe</strain>
    </source>
</reference>
<organism evidence="1 2">
    <name type="scientific">Diploptera punctata</name>
    <name type="common">Pacific beetle cockroach</name>
    <dbReference type="NCBI Taxonomy" id="6984"/>
    <lineage>
        <taxon>Eukaryota</taxon>
        <taxon>Metazoa</taxon>
        <taxon>Ecdysozoa</taxon>
        <taxon>Arthropoda</taxon>
        <taxon>Hexapoda</taxon>
        <taxon>Insecta</taxon>
        <taxon>Pterygota</taxon>
        <taxon>Neoptera</taxon>
        <taxon>Polyneoptera</taxon>
        <taxon>Dictyoptera</taxon>
        <taxon>Blattodea</taxon>
        <taxon>Blaberoidea</taxon>
        <taxon>Blaberidae</taxon>
        <taxon>Diplopterinae</taxon>
        <taxon>Diploptera</taxon>
    </lineage>
</organism>
<feature type="non-terminal residue" evidence="1">
    <location>
        <position position="1"/>
    </location>
</feature>
<evidence type="ECO:0000313" key="1">
    <source>
        <dbReference type="EMBL" id="KAJ9576108.1"/>
    </source>
</evidence>
<name>A0AAD7Z8W0_DIPPU</name>
<feature type="non-terminal residue" evidence="1">
    <location>
        <position position="56"/>
    </location>
</feature>
<gene>
    <name evidence="1" type="ORF">L9F63_007073</name>
</gene>
<dbReference type="AlphaFoldDB" id="A0AAD7Z8W0"/>
<keyword evidence="2" id="KW-1185">Reference proteome</keyword>
<accession>A0AAD7Z8W0</accession>
<sequence length="56" mass="6551">LQRKKPCCHKYNESQASSLRAFSLVLNVVSHTNCRISSPCSQKDLHEAQYNMKRWK</sequence>
<proteinExistence type="predicted"/>
<dbReference type="Proteomes" id="UP001233999">
    <property type="component" value="Unassembled WGS sequence"/>
</dbReference>
<comment type="caution">
    <text evidence="1">The sequence shown here is derived from an EMBL/GenBank/DDBJ whole genome shotgun (WGS) entry which is preliminary data.</text>
</comment>
<dbReference type="EMBL" id="JASPKZ010009809">
    <property type="protein sequence ID" value="KAJ9576108.1"/>
    <property type="molecule type" value="Genomic_DNA"/>
</dbReference>
<protein>
    <submittedName>
        <fullName evidence="1">Uncharacterized protein</fullName>
    </submittedName>
</protein>
<reference evidence="1" key="2">
    <citation type="submission" date="2023-05" db="EMBL/GenBank/DDBJ databases">
        <authorList>
            <person name="Fouks B."/>
        </authorList>
    </citation>
    <scope>NUCLEOTIDE SEQUENCE</scope>
    <source>
        <strain evidence="1">Stay&amp;Tobe</strain>
        <tissue evidence="1">Testes</tissue>
    </source>
</reference>